<evidence type="ECO:0000313" key="13">
    <source>
        <dbReference type="EMBL" id="KAK7895334.1"/>
    </source>
</evidence>
<evidence type="ECO:0000256" key="5">
    <source>
        <dbReference type="ARBA" id="ARBA00022475"/>
    </source>
</evidence>
<dbReference type="InterPro" id="IPR006187">
    <property type="entry name" value="Claudin"/>
</dbReference>
<keyword evidence="4" id="KW-0796">Tight junction</keyword>
<comment type="subcellular location">
    <subcellularLocation>
        <location evidence="1">Cell junction</location>
        <location evidence="1">Tight junction</location>
    </subcellularLocation>
    <subcellularLocation>
        <location evidence="2">Cell membrane</location>
        <topology evidence="2">Multi-pass membrane protein</topology>
    </subcellularLocation>
</comment>
<feature type="region of interest" description="Disordered" evidence="10">
    <location>
        <begin position="122"/>
        <end position="180"/>
    </location>
</feature>
<dbReference type="Gene3D" id="1.20.140.150">
    <property type="match status" value="1"/>
</dbReference>
<keyword evidence="8 11" id="KW-1133">Transmembrane helix</keyword>
<feature type="chain" id="PRO_5043654046" evidence="12">
    <location>
        <begin position="17"/>
        <end position="180"/>
    </location>
</feature>
<accession>A0AAW0ND07</accession>
<evidence type="ECO:0000256" key="11">
    <source>
        <dbReference type="SAM" id="Phobius"/>
    </source>
</evidence>
<evidence type="ECO:0000256" key="10">
    <source>
        <dbReference type="SAM" id="MobiDB-lite"/>
    </source>
</evidence>
<name>A0AAW0ND07_9GOBI</name>
<evidence type="ECO:0000256" key="8">
    <source>
        <dbReference type="ARBA" id="ARBA00022989"/>
    </source>
</evidence>
<evidence type="ECO:0000256" key="2">
    <source>
        <dbReference type="ARBA" id="ARBA00004651"/>
    </source>
</evidence>
<evidence type="ECO:0000256" key="12">
    <source>
        <dbReference type="SAM" id="SignalP"/>
    </source>
</evidence>
<feature type="transmembrane region" description="Helical" evidence="11">
    <location>
        <begin position="32"/>
        <end position="53"/>
    </location>
</feature>
<keyword evidence="9 11" id="KW-0472">Membrane</keyword>
<keyword evidence="5" id="KW-1003">Cell membrane</keyword>
<dbReference type="Proteomes" id="UP001460270">
    <property type="component" value="Unassembled WGS sequence"/>
</dbReference>
<dbReference type="AlphaFoldDB" id="A0AAW0ND07"/>
<organism evidence="13 14">
    <name type="scientific">Mugilogobius chulae</name>
    <name type="common">yellowstripe goby</name>
    <dbReference type="NCBI Taxonomy" id="88201"/>
    <lineage>
        <taxon>Eukaryota</taxon>
        <taxon>Metazoa</taxon>
        <taxon>Chordata</taxon>
        <taxon>Craniata</taxon>
        <taxon>Vertebrata</taxon>
        <taxon>Euteleostomi</taxon>
        <taxon>Actinopterygii</taxon>
        <taxon>Neopterygii</taxon>
        <taxon>Teleostei</taxon>
        <taxon>Neoteleostei</taxon>
        <taxon>Acanthomorphata</taxon>
        <taxon>Gobiaria</taxon>
        <taxon>Gobiiformes</taxon>
        <taxon>Gobioidei</taxon>
        <taxon>Gobiidae</taxon>
        <taxon>Gobionellinae</taxon>
        <taxon>Mugilogobius</taxon>
    </lineage>
</organism>
<feature type="signal peptide" evidence="12">
    <location>
        <begin position="1"/>
        <end position="16"/>
    </location>
</feature>
<protein>
    <submittedName>
        <fullName evidence="13">Uncharacterized protein</fullName>
    </submittedName>
</protein>
<keyword evidence="7" id="KW-0965">Cell junction</keyword>
<evidence type="ECO:0000256" key="4">
    <source>
        <dbReference type="ARBA" id="ARBA00022427"/>
    </source>
</evidence>
<evidence type="ECO:0000313" key="14">
    <source>
        <dbReference type="Proteomes" id="UP001460270"/>
    </source>
</evidence>
<comment type="similarity">
    <text evidence="3">Belongs to the claudin family.</text>
</comment>
<dbReference type="GO" id="GO:0005886">
    <property type="term" value="C:plasma membrane"/>
    <property type="evidence" value="ECO:0007669"/>
    <property type="project" value="UniProtKB-SubCell"/>
</dbReference>
<keyword evidence="14" id="KW-1185">Reference proteome</keyword>
<evidence type="ECO:0000256" key="7">
    <source>
        <dbReference type="ARBA" id="ARBA00022949"/>
    </source>
</evidence>
<evidence type="ECO:0000256" key="9">
    <source>
        <dbReference type="ARBA" id="ARBA00023136"/>
    </source>
</evidence>
<evidence type="ECO:0000256" key="6">
    <source>
        <dbReference type="ARBA" id="ARBA00022692"/>
    </source>
</evidence>
<evidence type="ECO:0000256" key="3">
    <source>
        <dbReference type="ARBA" id="ARBA00008295"/>
    </source>
</evidence>
<sequence>MMVASLIVTLVGLAIAIPGVRCWRNDPNWWIAALGGVLIFCSGALVIIPIAWYNYEIYNITTITSTNQGTFTISVDYCIVLGYIGGIFEVLAGPVMCLGICRCCKGANRGEIRADRAAAKFSHQRAPPRRVDVPPSLSRPRSEASSVPYSKNSMDDDVSFPRAKSVKSMESGGLPYDADL</sequence>
<feature type="compositionally biased region" description="Polar residues" evidence="10">
    <location>
        <begin position="143"/>
        <end position="152"/>
    </location>
</feature>
<dbReference type="GO" id="GO:0005923">
    <property type="term" value="C:bicellular tight junction"/>
    <property type="evidence" value="ECO:0007669"/>
    <property type="project" value="UniProtKB-SubCell"/>
</dbReference>
<evidence type="ECO:0000256" key="1">
    <source>
        <dbReference type="ARBA" id="ARBA00004435"/>
    </source>
</evidence>
<reference evidence="14" key="1">
    <citation type="submission" date="2024-04" db="EMBL/GenBank/DDBJ databases">
        <title>Salinicola lusitanus LLJ914,a marine bacterium isolated from the Okinawa Trough.</title>
        <authorList>
            <person name="Li J."/>
        </authorList>
    </citation>
    <scope>NUCLEOTIDE SEQUENCE [LARGE SCALE GENOMIC DNA]</scope>
</reference>
<gene>
    <name evidence="13" type="ORF">WMY93_020659</name>
</gene>
<keyword evidence="12" id="KW-0732">Signal</keyword>
<proteinExistence type="inferred from homology"/>
<dbReference type="PANTHER" id="PTHR12002">
    <property type="entry name" value="CLAUDIN"/>
    <property type="match status" value="1"/>
</dbReference>
<dbReference type="EMBL" id="JBBPFD010000015">
    <property type="protein sequence ID" value="KAK7895334.1"/>
    <property type="molecule type" value="Genomic_DNA"/>
</dbReference>
<keyword evidence="6 11" id="KW-0812">Transmembrane</keyword>
<dbReference type="GO" id="GO:0005198">
    <property type="term" value="F:structural molecule activity"/>
    <property type="evidence" value="ECO:0007669"/>
    <property type="project" value="InterPro"/>
</dbReference>
<comment type="caution">
    <text evidence="13">The sequence shown here is derived from an EMBL/GenBank/DDBJ whole genome shotgun (WGS) entry which is preliminary data.</text>
</comment>